<dbReference type="AlphaFoldDB" id="A0A1I3DCY1"/>
<feature type="signal peptide" evidence="1">
    <location>
        <begin position="1"/>
        <end position="26"/>
    </location>
</feature>
<dbReference type="InterPro" id="IPR011990">
    <property type="entry name" value="TPR-like_helical_dom_sf"/>
</dbReference>
<name>A0A1I3DCY1_9PLAN</name>
<dbReference type="STRING" id="1576369.SAMN05421753_103185"/>
<proteinExistence type="predicted"/>
<dbReference type="Proteomes" id="UP000199518">
    <property type="component" value="Unassembled WGS sequence"/>
</dbReference>
<organism evidence="2 3">
    <name type="scientific">Planctomicrobium piriforme</name>
    <dbReference type="NCBI Taxonomy" id="1576369"/>
    <lineage>
        <taxon>Bacteria</taxon>
        <taxon>Pseudomonadati</taxon>
        <taxon>Planctomycetota</taxon>
        <taxon>Planctomycetia</taxon>
        <taxon>Planctomycetales</taxon>
        <taxon>Planctomycetaceae</taxon>
        <taxon>Planctomicrobium</taxon>
    </lineage>
</organism>
<evidence type="ECO:0008006" key="4">
    <source>
        <dbReference type="Google" id="ProtNLM"/>
    </source>
</evidence>
<gene>
    <name evidence="2" type="ORF">SAMN05421753_103185</name>
</gene>
<reference evidence="3" key="1">
    <citation type="submission" date="2016-10" db="EMBL/GenBank/DDBJ databases">
        <authorList>
            <person name="Varghese N."/>
            <person name="Submissions S."/>
        </authorList>
    </citation>
    <scope>NUCLEOTIDE SEQUENCE [LARGE SCALE GENOMIC DNA]</scope>
    <source>
        <strain evidence="3">DSM 26348</strain>
    </source>
</reference>
<keyword evidence="1" id="KW-0732">Signal</keyword>
<evidence type="ECO:0000313" key="3">
    <source>
        <dbReference type="Proteomes" id="UP000199518"/>
    </source>
</evidence>
<dbReference type="OrthoDB" id="240605at2"/>
<accession>A0A1I3DCY1</accession>
<evidence type="ECO:0000256" key="1">
    <source>
        <dbReference type="SAM" id="SignalP"/>
    </source>
</evidence>
<evidence type="ECO:0000313" key="2">
    <source>
        <dbReference type="EMBL" id="SFH84563.1"/>
    </source>
</evidence>
<dbReference type="EMBL" id="FOQD01000003">
    <property type="protein sequence ID" value="SFH84563.1"/>
    <property type="molecule type" value="Genomic_DNA"/>
</dbReference>
<dbReference type="Gene3D" id="1.25.40.10">
    <property type="entry name" value="Tetratricopeptide repeat domain"/>
    <property type="match status" value="2"/>
</dbReference>
<sequence length="831" mass="91514">MSPFRKSLCAWSLAVGLIAANAFAVAANSDAEPTANYFEALRARALFVLAEDFATRQLGRSTLSRERRTQLTLELGETLLEHGSFASGSQREELWDAARQRVADLLRNEPVNPRQGDLKFWLARLSARQGATLAWESTLTPDDVSLRDSAITALRQGIAELRADIETRGRFAPEGDKKLAATVLREREIQNQRARYDLALAETCLAEISATGTERTALLIDAATLGEMLGRIPAEDLQSEKISLLRARIARLQGDERLARLLLSGANGTDADAVLAEQIRLELSLNKVDAAFQLLKTRLQETRPLSDELRAMVVQSLVTAARLAQQQQNPARLGEYLAEARKQQALTGGKWRREATVRLDRFQQEQELGPELAAAVRHAAAAWQSGQALQAADDYATATRLAAKAGKQDQALELGLTGASILVKNEAWAKAVSQLTELIRLAPQHPRAAEADLLRCYAIGRQNATSAEFQQALQDHLLRYSSSATRWDAVRMLGASAELQQRLPAAIAFYRQIPADHAARDEADLRTLSLLATLLTNSPQSTALATEAREEVIRSATRIRAQTTPWSAAQCEILLQGARLLLSPALATPADAERLLGLVQIRIDNEQEQASRQQAELSPEWKALKQSTLQLRIIALAGQQKLDEARQLLQTLKSAEPTLLLSVLSSLNAMAGQIDPQRRYELGHLQLQTIQELHPHRDRLNPDQQRLLDLATAEAATAVGNWSEAIDRYQTLLAAAPSDGKLIRSLIDVSKSQGLPADLKRAAELWQQLEKLAATGSPEWIEARIEQSALLLQMGDRAAARKLLGVTRTLYPQMGTPELRQRGDALWEQLK</sequence>
<protein>
    <recommendedName>
        <fullName evidence="4">Tetratricopeptide repeat-containing protein</fullName>
    </recommendedName>
</protein>
<keyword evidence="3" id="KW-1185">Reference proteome</keyword>
<dbReference type="SUPFAM" id="SSF48452">
    <property type="entry name" value="TPR-like"/>
    <property type="match status" value="1"/>
</dbReference>
<feature type="chain" id="PRO_5011481515" description="Tetratricopeptide repeat-containing protein" evidence="1">
    <location>
        <begin position="27"/>
        <end position="831"/>
    </location>
</feature>
<dbReference type="RefSeq" id="WP_092048206.1">
    <property type="nucleotide sequence ID" value="NZ_FOQD01000003.1"/>
</dbReference>